<dbReference type="RefSeq" id="WP_242162774.1">
    <property type="nucleotide sequence ID" value="NZ_JAJMLW010000001.1"/>
</dbReference>
<gene>
    <name evidence="4" type="ORF">LPT13_01450</name>
</gene>
<feature type="signal peptide" evidence="3">
    <location>
        <begin position="1"/>
        <end position="28"/>
    </location>
</feature>
<evidence type="ECO:0000256" key="3">
    <source>
        <dbReference type="SAM" id="SignalP"/>
    </source>
</evidence>
<keyword evidence="2" id="KW-1133">Transmembrane helix</keyword>
<dbReference type="Gene3D" id="3.10.20.320">
    <property type="entry name" value="Putative peptidoglycan bound protein (lpxtg motif)"/>
    <property type="match status" value="1"/>
</dbReference>
<comment type="caution">
    <text evidence="4">The sequence shown here is derived from an EMBL/GenBank/DDBJ whole genome shotgun (WGS) entry which is preliminary data.</text>
</comment>
<evidence type="ECO:0000256" key="2">
    <source>
        <dbReference type="SAM" id="Phobius"/>
    </source>
</evidence>
<dbReference type="EMBL" id="JAJMLW010000001">
    <property type="protein sequence ID" value="MCI2241016.1"/>
    <property type="molecule type" value="Genomic_DNA"/>
</dbReference>
<evidence type="ECO:0000313" key="4">
    <source>
        <dbReference type="EMBL" id="MCI2241016.1"/>
    </source>
</evidence>
<evidence type="ECO:0000313" key="5">
    <source>
        <dbReference type="Proteomes" id="UP001430755"/>
    </source>
</evidence>
<keyword evidence="3" id="KW-0732">Signal</keyword>
<feature type="transmembrane region" description="Helical" evidence="2">
    <location>
        <begin position="326"/>
        <end position="346"/>
    </location>
</feature>
<keyword evidence="2" id="KW-0472">Membrane</keyword>
<dbReference type="Proteomes" id="UP001430755">
    <property type="component" value="Unassembled WGS sequence"/>
</dbReference>
<feature type="chain" id="PRO_5045169360" description="MucBP domain-containing protein" evidence="3">
    <location>
        <begin position="29"/>
        <end position="355"/>
    </location>
</feature>
<organism evidence="4 5">
    <name type="scientific">Adlercreutzia faecimuris</name>
    <dbReference type="NCBI Taxonomy" id="2897341"/>
    <lineage>
        <taxon>Bacteria</taxon>
        <taxon>Bacillati</taxon>
        <taxon>Actinomycetota</taxon>
        <taxon>Coriobacteriia</taxon>
        <taxon>Eggerthellales</taxon>
        <taxon>Eggerthellaceae</taxon>
        <taxon>Adlercreutzia</taxon>
    </lineage>
</organism>
<evidence type="ECO:0008006" key="6">
    <source>
        <dbReference type="Google" id="ProtNLM"/>
    </source>
</evidence>
<evidence type="ECO:0000256" key="1">
    <source>
        <dbReference type="SAM" id="MobiDB-lite"/>
    </source>
</evidence>
<keyword evidence="5" id="KW-1185">Reference proteome</keyword>
<name>A0ABS9WDS2_9ACTN</name>
<keyword evidence="2" id="KW-0812">Transmembrane</keyword>
<reference evidence="4" key="1">
    <citation type="submission" date="2021-11" db="EMBL/GenBank/DDBJ databases">
        <title>A Novel Adlercreutzia Species, isolated from a Allomyrina dichotoma larva feces.</title>
        <authorList>
            <person name="Suh M.K."/>
        </authorList>
    </citation>
    <scope>NUCLEOTIDE SEQUENCE</scope>
    <source>
        <strain evidence="4">JBNU-10</strain>
    </source>
</reference>
<feature type="compositionally biased region" description="Low complexity" evidence="1">
    <location>
        <begin position="238"/>
        <end position="263"/>
    </location>
</feature>
<accession>A0ABS9WDS2</accession>
<sequence>MKSLTARCASVAAAALLSVSLLAVPALAAPEEAAAGDAVAAPTAPAEPTTYTVRLYAGNRGLVNDGAYCEWSGVPYGSDLDFSGARIAVTDPKYYVKGIRLAGLDNVKDVRYVGQLDERNFASGTVRVTEDADYVLAYGIMANRVAYTVRYVDADGYTVAPTDTFYGDVGDTPATAAVYVDGYVPNAYEITKTLADEPDDNVITFTYTRVAPGYATAPGEDGTTNIVTPDGENVPARQPQQPAGEAGAPAVGEGAGDAAGEQADDAPVPLATAAGEELIGDDGNPLMAPRDSMSIDDDAVPMAARGGYGEGAEAPDGGFPLAASPLSIAFLAGGLILLVGALVLWLRRRKAAQED</sequence>
<proteinExistence type="predicted"/>
<feature type="region of interest" description="Disordered" evidence="1">
    <location>
        <begin position="228"/>
        <end position="263"/>
    </location>
</feature>
<protein>
    <recommendedName>
        <fullName evidence="6">MucBP domain-containing protein</fullName>
    </recommendedName>
</protein>